<dbReference type="RefSeq" id="WP_123521641.1">
    <property type="nucleotide sequence ID" value="NZ_JBHLWF010000028.1"/>
</dbReference>
<dbReference type="Proteomes" id="UP000294599">
    <property type="component" value="Unassembled WGS sequence"/>
</dbReference>
<organism evidence="8 9">
    <name type="scientific">Pseudofulvimonas gallinarii</name>
    <dbReference type="NCBI Taxonomy" id="634155"/>
    <lineage>
        <taxon>Bacteria</taxon>
        <taxon>Pseudomonadati</taxon>
        <taxon>Pseudomonadota</taxon>
        <taxon>Gammaproteobacteria</taxon>
        <taxon>Lysobacterales</taxon>
        <taxon>Rhodanobacteraceae</taxon>
        <taxon>Pseudofulvimonas</taxon>
    </lineage>
</organism>
<reference evidence="8 9" key="1">
    <citation type="submission" date="2019-03" db="EMBL/GenBank/DDBJ databases">
        <title>Genomic Encyclopedia of Type Strains, Phase IV (KMG-IV): sequencing the most valuable type-strain genomes for metagenomic binning, comparative biology and taxonomic classification.</title>
        <authorList>
            <person name="Goeker M."/>
        </authorList>
    </citation>
    <scope>NUCLEOTIDE SEQUENCE [LARGE SCALE GENOMIC DNA]</scope>
    <source>
        <strain evidence="8 9">DSM 21944</strain>
    </source>
</reference>
<dbReference type="InterPro" id="IPR020456">
    <property type="entry name" value="Acylphosphatase"/>
</dbReference>
<evidence type="ECO:0000313" key="9">
    <source>
        <dbReference type="Proteomes" id="UP000294599"/>
    </source>
</evidence>
<evidence type="ECO:0000256" key="2">
    <source>
        <dbReference type="ARBA" id="ARBA00012150"/>
    </source>
</evidence>
<dbReference type="OrthoDB" id="5295388at2"/>
<comment type="caution">
    <text evidence="8">The sequence shown here is derived from an EMBL/GenBank/DDBJ whole genome shotgun (WGS) entry which is preliminary data.</text>
</comment>
<name>A0A4V6NZD9_9GAMM</name>
<dbReference type="AlphaFoldDB" id="A0A4V6NZD9"/>
<dbReference type="EC" id="3.6.1.7" evidence="2 5"/>
<dbReference type="SUPFAM" id="SSF54975">
    <property type="entry name" value="Acylphosphatase/BLUF domain-like"/>
    <property type="match status" value="1"/>
</dbReference>
<dbReference type="PROSITE" id="PS51160">
    <property type="entry name" value="ACYLPHOSPHATASE_3"/>
    <property type="match status" value="1"/>
</dbReference>
<dbReference type="InterPro" id="IPR001792">
    <property type="entry name" value="Acylphosphatase-like_dom"/>
</dbReference>
<evidence type="ECO:0000256" key="1">
    <source>
        <dbReference type="ARBA" id="ARBA00005614"/>
    </source>
</evidence>
<keyword evidence="9" id="KW-1185">Reference proteome</keyword>
<evidence type="ECO:0000256" key="4">
    <source>
        <dbReference type="ARBA" id="ARBA00047645"/>
    </source>
</evidence>
<dbReference type="InterPro" id="IPR036046">
    <property type="entry name" value="Acylphosphatase-like_dom_sf"/>
</dbReference>
<protein>
    <recommendedName>
        <fullName evidence="3 5">acylphosphatase</fullName>
        <ecNumber evidence="2 5">3.6.1.7</ecNumber>
    </recommendedName>
</protein>
<keyword evidence="5" id="KW-0378">Hydrolase</keyword>
<dbReference type="PANTHER" id="PTHR47268:SF4">
    <property type="entry name" value="ACYLPHOSPHATASE"/>
    <property type="match status" value="1"/>
</dbReference>
<accession>A0A4V6NZD9</accession>
<evidence type="ECO:0000256" key="5">
    <source>
        <dbReference type="PROSITE-ProRule" id="PRU00520"/>
    </source>
</evidence>
<evidence type="ECO:0000259" key="7">
    <source>
        <dbReference type="PROSITE" id="PS51160"/>
    </source>
</evidence>
<dbReference type="GO" id="GO:0003998">
    <property type="term" value="F:acylphosphatase activity"/>
    <property type="evidence" value="ECO:0007669"/>
    <property type="project" value="UniProtKB-EC"/>
</dbReference>
<proteinExistence type="inferred from homology"/>
<sequence>MSDVIAVRFLVSGRVQGVFYRASTVERAQALSLHGYARNLPDGRVEVLARGALDHVDALERWLHTGPPLARVEAVLREAAGGHEFPDPFTVRR</sequence>
<gene>
    <name evidence="8" type="ORF">EDC25_1059</name>
</gene>
<evidence type="ECO:0000256" key="6">
    <source>
        <dbReference type="RuleBase" id="RU004168"/>
    </source>
</evidence>
<comment type="similarity">
    <text evidence="1 6">Belongs to the acylphosphatase family.</text>
</comment>
<dbReference type="EMBL" id="SMAF01000005">
    <property type="protein sequence ID" value="TCS99577.1"/>
    <property type="molecule type" value="Genomic_DNA"/>
</dbReference>
<feature type="domain" description="Acylphosphatase-like" evidence="7">
    <location>
        <begin position="6"/>
        <end position="93"/>
    </location>
</feature>
<feature type="active site" evidence="5">
    <location>
        <position position="39"/>
    </location>
</feature>
<dbReference type="InterPro" id="IPR017968">
    <property type="entry name" value="Acylphosphatase_CS"/>
</dbReference>
<comment type="catalytic activity">
    <reaction evidence="4 5">
        <text>an acyl phosphate + H2O = a carboxylate + phosphate + H(+)</text>
        <dbReference type="Rhea" id="RHEA:14965"/>
        <dbReference type="ChEBI" id="CHEBI:15377"/>
        <dbReference type="ChEBI" id="CHEBI:15378"/>
        <dbReference type="ChEBI" id="CHEBI:29067"/>
        <dbReference type="ChEBI" id="CHEBI:43474"/>
        <dbReference type="ChEBI" id="CHEBI:59918"/>
        <dbReference type="EC" id="3.6.1.7"/>
    </reaction>
</comment>
<dbReference type="PROSITE" id="PS00151">
    <property type="entry name" value="ACYLPHOSPHATASE_2"/>
    <property type="match status" value="1"/>
</dbReference>
<dbReference type="Pfam" id="PF00708">
    <property type="entry name" value="Acylphosphatase"/>
    <property type="match status" value="1"/>
</dbReference>
<dbReference type="Gene3D" id="3.30.70.100">
    <property type="match status" value="1"/>
</dbReference>
<feature type="active site" evidence="5">
    <location>
        <position position="21"/>
    </location>
</feature>
<evidence type="ECO:0000256" key="3">
    <source>
        <dbReference type="ARBA" id="ARBA00015991"/>
    </source>
</evidence>
<evidence type="ECO:0000313" key="8">
    <source>
        <dbReference type="EMBL" id="TCS99577.1"/>
    </source>
</evidence>
<dbReference type="PANTHER" id="PTHR47268">
    <property type="entry name" value="ACYLPHOSPHATASE"/>
    <property type="match status" value="1"/>
</dbReference>